<dbReference type="InterPro" id="IPR011013">
    <property type="entry name" value="Gal_mutarotase_sf_dom"/>
</dbReference>
<organism evidence="6 7">
    <name type="scientific">Paenibacillus agaridevorans</name>
    <dbReference type="NCBI Taxonomy" id="171404"/>
    <lineage>
        <taxon>Bacteria</taxon>
        <taxon>Bacillati</taxon>
        <taxon>Bacillota</taxon>
        <taxon>Bacilli</taxon>
        <taxon>Bacillales</taxon>
        <taxon>Paenibacillaceae</taxon>
        <taxon>Paenibacillus</taxon>
    </lineage>
</organism>
<evidence type="ECO:0000313" key="7">
    <source>
        <dbReference type="Proteomes" id="UP000245202"/>
    </source>
</evidence>
<evidence type="ECO:0000259" key="4">
    <source>
        <dbReference type="Pfam" id="PF13802"/>
    </source>
</evidence>
<dbReference type="PANTHER" id="PTHR43863">
    <property type="entry name" value="HYDROLASE, PUTATIVE (AFU_ORTHOLOGUE AFUA_1G03140)-RELATED"/>
    <property type="match status" value="1"/>
</dbReference>
<dbReference type="SUPFAM" id="SSF51011">
    <property type="entry name" value="Glycosyl hydrolase domain"/>
    <property type="match status" value="1"/>
</dbReference>
<dbReference type="AlphaFoldDB" id="A0A2R5F238"/>
<comment type="caution">
    <text evidence="6">The sequence shown here is derived from an EMBL/GenBank/DDBJ whole genome shotgun (WGS) entry which is preliminary data.</text>
</comment>
<dbReference type="Pfam" id="PF01055">
    <property type="entry name" value="Glyco_hydro_31_2nd"/>
    <property type="match status" value="1"/>
</dbReference>
<dbReference type="EMBL" id="BDQX01000423">
    <property type="protein sequence ID" value="GBG11608.1"/>
    <property type="molecule type" value="Genomic_DNA"/>
</dbReference>
<dbReference type="Proteomes" id="UP000245202">
    <property type="component" value="Unassembled WGS sequence"/>
</dbReference>
<comment type="similarity">
    <text evidence="1 2">Belongs to the glycosyl hydrolase 31 family.</text>
</comment>
<dbReference type="CDD" id="cd14752">
    <property type="entry name" value="GH31_N"/>
    <property type="match status" value="1"/>
</dbReference>
<feature type="domain" description="Glycoside hydrolase family 31 N-terminal" evidence="4">
    <location>
        <begin position="55"/>
        <end position="127"/>
    </location>
</feature>
<dbReference type="Gene3D" id="3.20.20.80">
    <property type="entry name" value="Glycosidases"/>
    <property type="match status" value="1"/>
</dbReference>
<name>A0A2R5F238_9BACL</name>
<dbReference type="SUPFAM" id="SSF51445">
    <property type="entry name" value="(Trans)glycosidases"/>
    <property type="match status" value="1"/>
</dbReference>
<proteinExistence type="inferred from homology"/>
<dbReference type="InterPro" id="IPR013780">
    <property type="entry name" value="Glyco_hydro_b"/>
</dbReference>
<keyword evidence="2 6" id="KW-0378">Hydrolase</keyword>
<dbReference type="PANTHER" id="PTHR43863:SF2">
    <property type="entry name" value="MALTASE-GLUCOAMYLASE"/>
    <property type="match status" value="1"/>
</dbReference>
<accession>A0A2R5F238</accession>
<reference evidence="6 7" key="1">
    <citation type="submission" date="2017-08" db="EMBL/GenBank/DDBJ databases">
        <title>Substantial Increase in Enzyme Production by Combined Drug-Resistance Mutations in Paenibacillus agaridevorans.</title>
        <authorList>
            <person name="Tanaka Y."/>
            <person name="Funane K."/>
            <person name="Hosaka T."/>
            <person name="Shiwa Y."/>
            <person name="Fujita N."/>
            <person name="Miyazaki T."/>
            <person name="Yoshikawa H."/>
            <person name="Murakami K."/>
            <person name="Kasahara K."/>
            <person name="Inaoka T."/>
            <person name="Hiraga Y."/>
            <person name="Ochi K."/>
        </authorList>
    </citation>
    <scope>NUCLEOTIDE SEQUENCE [LARGE SCALE GENOMIC DNA]</scope>
    <source>
        <strain evidence="6 7">T-3040</strain>
    </source>
</reference>
<dbReference type="GO" id="GO:0004553">
    <property type="term" value="F:hydrolase activity, hydrolyzing O-glycosyl compounds"/>
    <property type="evidence" value="ECO:0007669"/>
    <property type="project" value="InterPro"/>
</dbReference>
<dbReference type="Gene3D" id="2.60.40.1180">
    <property type="entry name" value="Golgi alpha-mannosidase II"/>
    <property type="match status" value="1"/>
</dbReference>
<feature type="domain" description="Glycosyl hydrolase family 31 C-terminal" evidence="5">
    <location>
        <begin position="518"/>
        <end position="604"/>
    </location>
</feature>
<evidence type="ECO:0000256" key="1">
    <source>
        <dbReference type="ARBA" id="ARBA00007806"/>
    </source>
</evidence>
<keyword evidence="2" id="KW-0326">Glycosidase</keyword>
<dbReference type="InterPro" id="IPR048395">
    <property type="entry name" value="Glyco_hydro_31_C"/>
</dbReference>
<sequence>MKKIASGIYKMTFGTPEAITPVSVLQPGTRFEAINALKDHPLPFLQGDIGFGPRKGSVLLDIPLEPNEEVYGLGLQLKSFRQSGSKKKLRTNSDPAADLGDSHAPVPFYVSTAGYGVLIDTARYATFFCGGCKRVGSRQDEEGFKSAGTERGHWEVKKGSGNMLVDIPAAEGVDIYIFCGDDMKDAVSRYNLFSGGGALPPMWGLGVLYRADWHANQEDVLKLARQIREDDMPCDIFGLEPGWQTNAYSCTYVWDKCRFPDERALIRDLNEMGFRLNLWEHAYVHPESPIHNELKPYSGDSYVWDGLVPDFTQPQAREAFVGIHQSTIDAGLSGFKLDECDNGDYIGNWGFPDFARFPGGADGEQMHSLMGQLYQQTMLDPFVAANRRTYGQVRASHALAAPYPYVLYSDLYEHKDFVRGMATAAFSGLLWSPEVRQTATREELLRRIGAVIFSPLAVLNCYMIPSPPWKQYDHDKNHAGEWLEDWPQLTEQCRQLLQLRMRLIPYLYAAFGKYKVQGVPPIRPLVLDYPHDREVFDCFDQFMVGDDLLVAPVVYGSGDIRNLYLPEGRWYEWSAGQWIDGGQWITRQVPVDQVPMFIRKGALIPWAAPVSNVEDGGMLELHPVLYGADEGSCSLLCDDSTSYAYQSEGLTFGTINVSGDRTVSADAVISRRYTIGDVTFVKDEA</sequence>
<dbReference type="GO" id="GO:0005975">
    <property type="term" value="P:carbohydrate metabolic process"/>
    <property type="evidence" value="ECO:0007669"/>
    <property type="project" value="InterPro"/>
</dbReference>
<dbReference type="InterPro" id="IPR051816">
    <property type="entry name" value="Glycosyl_Hydrolase_31"/>
</dbReference>
<dbReference type="GO" id="GO:0030246">
    <property type="term" value="F:carbohydrate binding"/>
    <property type="evidence" value="ECO:0007669"/>
    <property type="project" value="InterPro"/>
</dbReference>
<protein>
    <submittedName>
        <fullName evidence="6">Glycoside hydrolase</fullName>
    </submittedName>
</protein>
<gene>
    <name evidence="6" type="ORF">PAT3040_06439</name>
</gene>
<dbReference type="Pfam" id="PF21365">
    <property type="entry name" value="Glyco_hydro_31_3rd"/>
    <property type="match status" value="1"/>
</dbReference>
<feature type="domain" description="Glycoside hydrolase family 31 TIM barrel" evidence="3">
    <location>
        <begin position="198"/>
        <end position="509"/>
    </location>
</feature>
<dbReference type="InterPro" id="IPR025887">
    <property type="entry name" value="Glyco_hydro_31_N_dom"/>
</dbReference>
<dbReference type="SUPFAM" id="SSF74650">
    <property type="entry name" value="Galactose mutarotase-like"/>
    <property type="match status" value="1"/>
</dbReference>
<evidence type="ECO:0000256" key="2">
    <source>
        <dbReference type="RuleBase" id="RU361185"/>
    </source>
</evidence>
<keyword evidence="7" id="KW-1185">Reference proteome</keyword>
<dbReference type="RefSeq" id="WP_108995873.1">
    <property type="nucleotide sequence ID" value="NZ_BDQX01000423.1"/>
</dbReference>
<dbReference type="Pfam" id="PF13802">
    <property type="entry name" value="Gal_mutarotas_2"/>
    <property type="match status" value="1"/>
</dbReference>
<evidence type="ECO:0000259" key="5">
    <source>
        <dbReference type="Pfam" id="PF21365"/>
    </source>
</evidence>
<dbReference type="InterPro" id="IPR017853">
    <property type="entry name" value="GH"/>
</dbReference>
<dbReference type="InterPro" id="IPR000322">
    <property type="entry name" value="Glyco_hydro_31_TIM"/>
</dbReference>
<evidence type="ECO:0000313" key="6">
    <source>
        <dbReference type="EMBL" id="GBG11608.1"/>
    </source>
</evidence>
<dbReference type="Gene3D" id="2.60.40.1760">
    <property type="entry name" value="glycosyl hydrolase (family 31)"/>
    <property type="match status" value="1"/>
</dbReference>
<dbReference type="CDD" id="cd06592">
    <property type="entry name" value="GH31_NET37"/>
    <property type="match status" value="1"/>
</dbReference>
<evidence type="ECO:0000259" key="3">
    <source>
        <dbReference type="Pfam" id="PF01055"/>
    </source>
</evidence>